<proteinExistence type="predicted"/>
<dbReference type="InterPro" id="IPR023214">
    <property type="entry name" value="HAD_sf"/>
</dbReference>
<dbReference type="NCBIfam" id="TIGR02252">
    <property type="entry name" value="DREG-2"/>
    <property type="match status" value="1"/>
</dbReference>
<dbReference type="NCBIfam" id="TIGR01549">
    <property type="entry name" value="HAD-SF-IA-v1"/>
    <property type="match status" value="1"/>
</dbReference>
<dbReference type="EMBL" id="JANQDX010000015">
    <property type="protein sequence ID" value="KAL0910960.1"/>
    <property type="molecule type" value="Genomic_DNA"/>
</dbReference>
<organism evidence="1 2">
    <name type="scientific">Dendrobium thyrsiflorum</name>
    <name type="common">Pinecone-like raceme dendrobium</name>
    <name type="synonym">Orchid</name>
    <dbReference type="NCBI Taxonomy" id="117978"/>
    <lineage>
        <taxon>Eukaryota</taxon>
        <taxon>Viridiplantae</taxon>
        <taxon>Streptophyta</taxon>
        <taxon>Embryophyta</taxon>
        <taxon>Tracheophyta</taxon>
        <taxon>Spermatophyta</taxon>
        <taxon>Magnoliopsida</taxon>
        <taxon>Liliopsida</taxon>
        <taxon>Asparagales</taxon>
        <taxon>Orchidaceae</taxon>
        <taxon>Epidendroideae</taxon>
        <taxon>Malaxideae</taxon>
        <taxon>Dendrobiinae</taxon>
        <taxon>Dendrobium</taxon>
    </lineage>
</organism>
<dbReference type="SFLD" id="SFLDG01129">
    <property type="entry name" value="C1.5:_HAD__Beta-PGM__Phosphata"/>
    <property type="match status" value="1"/>
</dbReference>
<dbReference type="InterPro" id="IPR011949">
    <property type="entry name" value="HAD-SF_hydro_IA_REG-2-like"/>
</dbReference>
<dbReference type="CDD" id="cd16415">
    <property type="entry name" value="HAD_dREG-2_like"/>
    <property type="match status" value="1"/>
</dbReference>
<dbReference type="InterPro" id="IPR036412">
    <property type="entry name" value="HAD-like_sf"/>
</dbReference>
<evidence type="ECO:0000313" key="2">
    <source>
        <dbReference type="Proteomes" id="UP001552299"/>
    </source>
</evidence>
<dbReference type="AlphaFoldDB" id="A0ABD0UDT0"/>
<reference evidence="1 2" key="1">
    <citation type="journal article" date="2024" name="Plant Biotechnol. J.">
        <title>Dendrobium thyrsiflorum genome and its molecular insights into genes involved in important horticultural traits.</title>
        <authorList>
            <person name="Chen B."/>
            <person name="Wang J.Y."/>
            <person name="Zheng P.J."/>
            <person name="Li K.L."/>
            <person name="Liang Y.M."/>
            <person name="Chen X.F."/>
            <person name="Zhang C."/>
            <person name="Zhao X."/>
            <person name="He X."/>
            <person name="Zhang G.Q."/>
            <person name="Liu Z.J."/>
            <person name="Xu Q."/>
        </authorList>
    </citation>
    <scope>NUCLEOTIDE SEQUENCE [LARGE SCALE GENOMIC DNA]</scope>
    <source>
        <strain evidence="1">GZMU011</strain>
    </source>
</reference>
<dbReference type="PANTHER" id="PTHR46649:SF4">
    <property type="entry name" value="HALOACID DEHALOGENASE-LIKE HYDROLASE (HAD) SUPERFAMILY PROTEIN"/>
    <property type="match status" value="1"/>
</dbReference>
<dbReference type="Pfam" id="PF00702">
    <property type="entry name" value="Hydrolase"/>
    <property type="match status" value="1"/>
</dbReference>
<dbReference type="SUPFAM" id="SSF56784">
    <property type="entry name" value="HAD-like"/>
    <property type="match status" value="1"/>
</dbReference>
<dbReference type="Proteomes" id="UP001552299">
    <property type="component" value="Unassembled WGS sequence"/>
</dbReference>
<sequence>MMARVVRRSMSAAFMVSERRWAPVALSSSSSSSSSYGCSWCFGSKTDLHLRFYSAVAAAEEVAGGLRGMTLHGGLRSGWDLLGAKEYLDYRRSLYGEITHKALLVDAVGTLLVPSQPMAQIYRQFGEKYGVQFSEDEILKRYRWAYEQPWGRSRLRYVDDGRPFWQFIVVQIPNILKNFINTILLTRQAWHLCDPDAEKVFEAVREAGVKVAVVSNFDTRLRPLLRALKCDHWFDAVAVSAEVAAEKPNPTIFIRACELLGVKPEDAVHVGDDRRNDIWGARDAGCDAWLWGSDVHSFKEVLYIKYLDELLLHPLFSIKIF</sequence>
<dbReference type="PANTHER" id="PTHR46649">
    <property type="match status" value="1"/>
</dbReference>
<gene>
    <name evidence="1" type="ORF">M5K25_019059</name>
</gene>
<keyword evidence="2" id="KW-1185">Reference proteome</keyword>
<dbReference type="Gene3D" id="1.10.150.720">
    <property type="entry name" value="Haloacid dehalogenase-like hydrolase"/>
    <property type="match status" value="1"/>
</dbReference>
<dbReference type="Gene3D" id="3.40.50.1000">
    <property type="entry name" value="HAD superfamily/HAD-like"/>
    <property type="match status" value="1"/>
</dbReference>
<dbReference type="InterPro" id="IPR006439">
    <property type="entry name" value="HAD-SF_hydro_IA"/>
</dbReference>
<evidence type="ECO:0008006" key="3">
    <source>
        <dbReference type="Google" id="ProtNLM"/>
    </source>
</evidence>
<evidence type="ECO:0000313" key="1">
    <source>
        <dbReference type="EMBL" id="KAL0910960.1"/>
    </source>
</evidence>
<name>A0ABD0UDT0_DENTH</name>
<dbReference type="SFLD" id="SFLDS00003">
    <property type="entry name" value="Haloacid_Dehalogenase"/>
    <property type="match status" value="1"/>
</dbReference>
<dbReference type="InterPro" id="IPR044924">
    <property type="entry name" value="HAD-SF_hydro_IA_REG-2-like_cap"/>
</dbReference>
<accession>A0ABD0UDT0</accession>
<dbReference type="PRINTS" id="PR00413">
    <property type="entry name" value="HADHALOGNASE"/>
</dbReference>
<protein>
    <recommendedName>
        <fullName evidence="3">Haloacid dehalogenase-like hydrolase domain-containing protein 3</fullName>
    </recommendedName>
</protein>
<comment type="caution">
    <text evidence="1">The sequence shown here is derived from an EMBL/GenBank/DDBJ whole genome shotgun (WGS) entry which is preliminary data.</text>
</comment>